<dbReference type="Proteomes" id="UP001055072">
    <property type="component" value="Unassembled WGS sequence"/>
</dbReference>
<keyword evidence="2" id="KW-1185">Reference proteome</keyword>
<comment type="caution">
    <text evidence="1">The sequence shown here is derived from an EMBL/GenBank/DDBJ whole genome shotgun (WGS) entry which is preliminary data.</text>
</comment>
<reference evidence="1" key="1">
    <citation type="journal article" date="2021" name="Environ. Microbiol.">
        <title>Gene family expansions and transcriptome signatures uncover fungal adaptations to wood decay.</title>
        <authorList>
            <person name="Hage H."/>
            <person name="Miyauchi S."/>
            <person name="Viragh M."/>
            <person name="Drula E."/>
            <person name="Min B."/>
            <person name="Chaduli D."/>
            <person name="Navarro D."/>
            <person name="Favel A."/>
            <person name="Norest M."/>
            <person name="Lesage-Meessen L."/>
            <person name="Balint B."/>
            <person name="Merenyi Z."/>
            <person name="de Eugenio L."/>
            <person name="Morin E."/>
            <person name="Martinez A.T."/>
            <person name="Baldrian P."/>
            <person name="Stursova M."/>
            <person name="Martinez M.J."/>
            <person name="Novotny C."/>
            <person name="Magnuson J.K."/>
            <person name="Spatafora J.W."/>
            <person name="Maurice S."/>
            <person name="Pangilinan J."/>
            <person name="Andreopoulos W."/>
            <person name="LaButti K."/>
            <person name="Hundley H."/>
            <person name="Na H."/>
            <person name="Kuo A."/>
            <person name="Barry K."/>
            <person name="Lipzen A."/>
            <person name="Henrissat B."/>
            <person name="Riley R."/>
            <person name="Ahrendt S."/>
            <person name="Nagy L.G."/>
            <person name="Grigoriev I.V."/>
            <person name="Martin F."/>
            <person name="Rosso M.N."/>
        </authorList>
    </citation>
    <scope>NUCLEOTIDE SEQUENCE</scope>
    <source>
        <strain evidence="1">CBS 384.51</strain>
    </source>
</reference>
<organism evidence="1 2">
    <name type="scientific">Irpex rosettiformis</name>
    <dbReference type="NCBI Taxonomy" id="378272"/>
    <lineage>
        <taxon>Eukaryota</taxon>
        <taxon>Fungi</taxon>
        <taxon>Dikarya</taxon>
        <taxon>Basidiomycota</taxon>
        <taxon>Agaricomycotina</taxon>
        <taxon>Agaricomycetes</taxon>
        <taxon>Polyporales</taxon>
        <taxon>Irpicaceae</taxon>
        <taxon>Irpex</taxon>
    </lineage>
</organism>
<dbReference type="EMBL" id="MU274900">
    <property type="protein sequence ID" value="KAI0094895.1"/>
    <property type="molecule type" value="Genomic_DNA"/>
</dbReference>
<gene>
    <name evidence="1" type="ORF">BDY19DRAFT_901970</name>
</gene>
<protein>
    <submittedName>
        <fullName evidence="1">Co-chaperone Hsc20</fullName>
    </submittedName>
</protein>
<accession>A0ACB8UKQ2</accession>
<sequence>MFRSTVTTATRRVCLTSFVRGTAITKPIRSYSLLPRTPSTLHRRTTPTFVWRRYESSGANPSAKSCPSCGAPLPTNLPACPSCFEIQPLPQDASLYEIMEIPEDVRFDVDEDLLKRNFRQIQRVIHPDKWSSKGPGAYELAAEMSSRVNKAYKTLLNPYTRAEYLLQKEGLEISESDGVQDPELITEILELRMAVEEAESQEDVDEIRAENADNIKVVIDNISTYVEGGNWEAVKRETIKLKYMQGIDAAAEAWPNTANNH</sequence>
<evidence type="ECO:0000313" key="2">
    <source>
        <dbReference type="Proteomes" id="UP001055072"/>
    </source>
</evidence>
<evidence type="ECO:0000313" key="1">
    <source>
        <dbReference type="EMBL" id="KAI0094895.1"/>
    </source>
</evidence>
<proteinExistence type="predicted"/>
<name>A0ACB8UKQ2_9APHY</name>